<dbReference type="FunFam" id="1.10.287.130:FF:000004">
    <property type="entry name" value="Ethylene receptor 1"/>
    <property type="match status" value="1"/>
</dbReference>
<keyword evidence="7" id="KW-0547">Nucleotide-binding</keyword>
<evidence type="ECO:0000259" key="16">
    <source>
        <dbReference type="PROSITE" id="PS50110"/>
    </source>
</evidence>
<dbReference type="PRINTS" id="PR00344">
    <property type="entry name" value="BCTRLSENSOR"/>
</dbReference>
<evidence type="ECO:0000256" key="7">
    <source>
        <dbReference type="ARBA" id="ARBA00022741"/>
    </source>
</evidence>
<dbReference type="CDD" id="cd17546">
    <property type="entry name" value="REC_hyHK_CKI1_RcsC-like"/>
    <property type="match status" value="1"/>
</dbReference>
<keyword evidence="11 14" id="KW-0472">Membrane</keyword>
<dbReference type="Gene3D" id="3.30.450.20">
    <property type="entry name" value="PAS domain"/>
    <property type="match status" value="1"/>
</dbReference>
<evidence type="ECO:0000256" key="14">
    <source>
        <dbReference type="SAM" id="Phobius"/>
    </source>
</evidence>
<dbReference type="SMART" id="SM00448">
    <property type="entry name" value="REC"/>
    <property type="match status" value="1"/>
</dbReference>
<keyword evidence="9" id="KW-0067">ATP-binding</keyword>
<feature type="domain" description="Histidine kinase" evidence="15">
    <location>
        <begin position="476"/>
        <end position="698"/>
    </location>
</feature>
<evidence type="ECO:0000259" key="15">
    <source>
        <dbReference type="PROSITE" id="PS50109"/>
    </source>
</evidence>
<dbReference type="Gene3D" id="3.30.565.10">
    <property type="entry name" value="Histidine kinase-like ATPase, C-terminal domain"/>
    <property type="match status" value="1"/>
</dbReference>
<feature type="domain" description="Response regulatory" evidence="16">
    <location>
        <begin position="720"/>
        <end position="836"/>
    </location>
</feature>
<gene>
    <name evidence="18" type="ORF">SAMN04488516_10524</name>
</gene>
<dbReference type="AlphaFoldDB" id="A0A1H0DHD5"/>
<evidence type="ECO:0000256" key="6">
    <source>
        <dbReference type="ARBA" id="ARBA00022692"/>
    </source>
</evidence>
<dbReference type="SUPFAM" id="SSF55874">
    <property type="entry name" value="ATPase domain of HSP90 chaperone/DNA topoisomerase II/histidine kinase"/>
    <property type="match status" value="1"/>
</dbReference>
<keyword evidence="8 18" id="KW-0418">Kinase</keyword>
<dbReference type="EMBL" id="FNIN01000005">
    <property type="protein sequence ID" value="SDN69657.1"/>
    <property type="molecule type" value="Genomic_DNA"/>
</dbReference>
<reference evidence="18 19" key="1">
    <citation type="submission" date="2016-10" db="EMBL/GenBank/DDBJ databases">
        <authorList>
            <person name="de Groot N.N."/>
        </authorList>
    </citation>
    <scope>NUCLEOTIDE SEQUENCE [LARGE SCALE GENOMIC DNA]</scope>
    <source>
        <strain evidence="18 19">DSM 15269</strain>
    </source>
</reference>
<dbReference type="InterPro" id="IPR005467">
    <property type="entry name" value="His_kinase_dom"/>
</dbReference>
<keyword evidence="4 12" id="KW-0597">Phosphoprotein</keyword>
<dbReference type="InterPro" id="IPR003661">
    <property type="entry name" value="HisK_dim/P_dom"/>
</dbReference>
<dbReference type="InterPro" id="IPR035965">
    <property type="entry name" value="PAS-like_dom_sf"/>
</dbReference>
<evidence type="ECO:0000256" key="13">
    <source>
        <dbReference type="SAM" id="Coils"/>
    </source>
</evidence>
<dbReference type="GO" id="GO:0000155">
    <property type="term" value="F:phosphorelay sensor kinase activity"/>
    <property type="evidence" value="ECO:0007669"/>
    <property type="project" value="InterPro"/>
</dbReference>
<dbReference type="CDD" id="cd00082">
    <property type="entry name" value="HisKA"/>
    <property type="match status" value="1"/>
</dbReference>
<dbReference type="OrthoDB" id="5468693at2"/>
<dbReference type="SUPFAM" id="SSF55785">
    <property type="entry name" value="PYP-like sensor domain (PAS domain)"/>
    <property type="match status" value="1"/>
</dbReference>
<evidence type="ECO:0000256" key="5">
    <source>
        <dbReference type="ARBA" id="ARBA00022679"/>
    </source>
</evidence>
<dbReference type="EC" id="2.7.13.3" evidence="3"/>
<protein>
    <recommendedName>
        <fullName evidence="3">histidine kinase</fullName>
        <ecNumber evidence="3">2.7.13.3</ecNumber>
    </recommendedName>
</protein>
<comment type="subcellular location">
    <subcellularLocation>
        <location evidence="2">Membrane</location>
    </subcellularLocation>
</comment>
<dbReference type="PROSITE" id="PS50110">
    <property type="entry name" value="RESPONSE_REGULATORY"/>
    <property type="match status" value="1"/>
</dbReference>
<proteinExistence type="predicted"/>
<dbReference type="Pfam" id="PF08448">
    <property type="entry name" value="PAS_4"/>
    <property type="match status" value="1"/>
</dbReference>
<dbReference type="GO" id="GO:0005886">
    <property type="term" value="C:plasma membrane"/>
    <property type="evidence" value="ECO:0007669"/>
    <property type="project" value="TreeGrafter"/>
</dbReference>
<dbReference type="STRING" id="206665.SAMN04488516_10524"/>
<dbReference type="InterPro" id="IPR004358">
    <property type="entry name" value="Sig_transdc_His_kin-like_C"/>
</dbReference>
<dbReference type="PROSITE" id="PS50109">
    <property type="entry name" value="HIS_KIN"/>
    <property type="match status" value="1"/>
</dbReference>
<evidence type="ECO:0000256" key="9">
    <source>
        <dbReference type="ARBA" id="ARBA00022840"/>
    </source>
</evidence>
<keyword evidence="13" id="KW-0175">Coiled coil</keyword>
<dbReference type="RefSeq" id="WP_092064991.1">
    <property type="nucleotide sequence ID" value="NZ_FNIN01000005.1"/>
</dbReference>
<dbReference type="InterPro" id="IPR001789">
    <property type="entry name" value="Sig_transdc_resp-reg_receiver"/>
</dbReference>
<feature type="domain" description="PAC" evidence="17">
    <location>
        <begin position="382"/>
        <end position="437"/>
    </location>
</feature>
<dbReference type="Pfam" id="PF02518">
    <property type="entry name" value="HATPase_c"/>
    <property type="match status" value="1"/>
</dbReference>
<evidence type="ECO:0000256" key="3">
    <source>
        <dbReference type="ARBA" id="ARBA00012438"/>
    </source>
</evidence>
<dbReference type="InterPro" id="IPR036890">
    <property type="entry name" value="HATPase_C_sf"/>
</dbReference>
<evidence type="ECO:0000313" key="18">
    <source>
        <dbReference type="EMBL" id="SDN69657.1"/>
    </source>
</evidence>
<dbReference type="SUPFAM" id="SSF47384">
    <property type="entry name" value="Homodimeric domain of signal transducing histidine kinase"/>
    <property type="match status" value="1"/>
</dbReference>
<feature type="transmembrane region" description="Helical" evidence="14">
    <location>
        <begin position="278"/>
        <end position="301"/>
    </location>
</feature>
<evidence type="ECO:0000256" key="10">
    <source>
        <dbReference type="ARBA" id="ARBA00022989"/>
    </source>
</evidence>
<dbReference type="Gene3D" id="3.40.50.2300">
    <property type="match status" value="1"/>
</dbReference>
<dbReference type="InterPro" id="IPR000700">
    <property type="entry name" value="PAS-assoc_C"/>
</dbReference>
<dbReference type="GO" id="GO:0009927">
    <property type="term" value="F:histidine phosphotransfer kinase activity"/>
    <property type="evidence" value="ECO:0007669"/>
    <property type="project" value="TreeGrafter"/>
</dbReference>
<dbReference type="InterPro" id="IPR003594">
    <property type="entry name" value="HATPase_dom"/>
</dbReference>
<dbReference type="CDD" id="cd00130">
    <property type="entry name" value="PAS"/>
    <property type="match status" value="1"/>
</dbReference>
<keyword evidence="6 14" id="KW-0812">Transmembrane</keyword>
<dbReference type="InterPro" id="IPR011006">
    <property type="entry name" value="CheY-like_superfamily"/>
</dbReference>
<organism evidence="18 19">
    <name type="scientific">Desulfonauticus submarinus</name>
    <dbReference type="NCBI Taxonomy" id="206665"/>
    <lineage>
        <taxon>Bacteria</taxon>
        <taxon>Pseudomonadati</taxon>
        <taxon>Thermodesulfobacteriota</taxon>
        <taxon>Desulfovibrionia</taxon>
        <taxon>Desulfovibrionales</taxon>
        <taxon>Desulfonauticaceae</taxon>
        <taxon>Desulfonauticus</taxon>
    </lineage>
</organism>
<evidence type="ECO:0000256" key="2">
    <source>
        <dbReference type="ARBA" id="ARBA00004370"/>
    </source>
</evidence>
<accession>A0A1H0DHD5</accession>
<name>A0A1H0DHD5_9BACT</name>
<evidence type="ECO:0000259" key="17">
    <source>
        <dbReference type="PROSITE" id="PS50113"/>
    </source>
</evidence>
<keyword evidence="19" id="KW-1185">Reference proteome</keyword>
<dbReference type="FunFam" id="3.30.565.10:FF:000010">
    <property type="entry name" value="Sensor histidine kinase RcsC"/>
    <property type="match status" value="1"/>
</dbReference>
<feature type="coiled-coil region" evidence="13">
    <location>
        <begin position="428"/>
        <end position="469"/>
    </location>
</feature>
<dbReference type="Proteomes" id="UP000199602">
    <property type="component" value="Unassembled WGS sequence"/>
</dbReference>
<dbReference type="Gene3D" id="1.10.287.130">
    <property type="match status" value="1"/>
</dbReference>
<evidence type="ECO:0000256" key="4">
    <source>
        <dbReference type="ARBA" id="ARBA00022553"/>
    </source>
</evidence>
<feature type="modified residue" description="4-aspartylphosphate" evidence="12">
    <location>
        <position position="769"/>
    </location>
</feature>
<dbReference type="PROSITE" id="PS50113">
    <property type="entry name" value="PAC"/>
    <property type="match status" value="1"/>
</dbReference>
<sequence>MNIKSLFFWYKVIFAVICFITVYVIWVMQDTLQVQKLQREMTKRLFLGQMDNKIETISLFLQERRRDLKRLSKDERIKAFFINRNLGMSMQYGLRASYLQMIDTLKQMTSRDTLSFKALSIRDKDGSLLASAGFIPASLLRIDAHAVFKEGYSFSNILRLQNKGYIRIVENIKVGNNNVAILIGYLDLKQIFEGLLDFKREQVIDIISLIQGNNVLYSLNFFNFNGELDIGGLLNTYFMQGNDIFINKKGEFIAVKKIVGTPFKLAFFCKSKCLKPEITFKVFIGIIALLSLFLIICVWIVSLGRLKKFSMETNRIKNLLDSILNSIQDGIFAIDKDYTILFANKIIEGWISLDSLVGRKCYKVFFNFDQPCSFCPSRRCMSYMEPVMASMQGFANSNSWIEVYNFPFYEDGKELSGAVVYVKDITQKKLTEAELKRSKEHLERVVQKLKEAVRKTHELAKEAKQANKAKSIFLSNVSHEIRTPLNAILGLTQLLLEYEDFSAEQKEHLLTIKKSGELLLKIINDILEISKIESGKLNVCVERFNLKEVLNKIESIFRVQAEQRGLNFNIVIDDFLLNIDLEGDEQKFVQVLVNLVSNAIKFTSSGDVEIRIRIQEKHEKNLILRVEVKDSGPGIAEKDLESIFRPFEQTKVGKNIGGGTGLGLTLSKHYIELLGGRIGVESELGKGSIFWFELPFNYFTQLNLKQKEISSISKQKLNLKILAVDDDDINRMILKEMLEREGATVLEASNGEQAIEKCFQEKPDIVLMDIRMPKMDGLEATKKIREVFSSKEVKVVALTASAFEEDKKRILETGVDEYLRKPFEREDLLRVIYRLISNKES</sequence>
<comment type="catalytic activity">
    <reaction evidence="1">
        <text>ATP + protein L-histidine = ADP + protein N-phospho-L-histidine.</text>
        <dbReference type="EC" id="2.7.13.3"/>
    </reaction>
</comment>
<dbReference type="SUPFAM" id="SSF52172">
    <property type="entry name" value="CheY-like"/>
    <property type="match status" value="1"/>
</dbReference>
<evidence type="ECO:0000256" key="12">
    <source>
        <dbReference type="PROSITE-ProRule" id="PRU00169"/>
    </source>
</evidence>
<dbReference type="InterPro" id="IPR000014">
    <property type="entry name" value="PAS"/>
</dbReference>
<keyword evidence="10 14" id="KW-1133">Transmembrane helix</keyword>
<dbReference type="Pfam" id="PF00512">
    <property type="entry name" value="HisKA"/>
    <property type="match status" value="1"/>
</dbReference>
<evidence type="ECO:0000256" key="1">
    <source>
        <dbReference type="ARBA" id="ARBA00000085"/>
    </source>
</evidence>
<dbReference type="InterPro" id="IPR013656">
    <property type="entry name" value="PAS_4"/>
</dbReference>
<dbReference type="SMART" id="SM00388">
    <property type="entry name" value="HisKA"/>
    <property type="match status" value="1"/>
</dbReference>
<evidence type="ECO:0000313" key="19">
    <source>
        <dbReference type="Proteomes" id="UP000199602"/>
    </source>
</evidence>
<evidence type="ECO:0000256" key="11">
    <source>
        <dbReference type="ARBA" id="ARBA00023136"/>
    </source>
</evidence>
<dbReference type="InterPro" id="IPR036097">
    <property type="entry name" value="HisK_dim/P_sf"/>
</dbReference>
<dbReference type="GO" id="GO:0005524">
    <property type="term" value="F:ATP binding"/>
    <property type="evidence" value="ECO:0007669"/>
    <property type="project" value="UniProtKB-KW"/>
</dbReference>
<keyword evidence="5" id="KW-0808">Transferase</keyword>
<dbReference type="SMART" id="SM00387">
    <property type="entry name" value="HATPase_c"/>
    <property type="match status" value="1"/>
</dbReference>
<dbReference type="Pfam" id="PF00072">
    <property type="entry name" value="Response_reg"/>
    <property type="match status" value="1"/>
</dbReference>
<dbReference type="PANTHER" id="PTHR43047">
    <property type="entry name" value="TWO-COMPONENT HISTIDINE PROTEIN KINASE"/>
    <property type="match status" value="1"/>
</dbReference>
<feature type="transmembrane region" description="Helical" evidence="14">
    <location>
        <begin position="7"/>
        <end position="28"/>
    </location>
</feature>
<dbReference type="PANTHER" id="PTHR43047:SF66">
    <property type="entry name" value="HISKA"/>
    <property type="match status" value="1"/>
</dbReference>
<evidence type="ECO:0000256" key="8">
    <source>
        <dbReference type="ARBA" id="ARBA00022777"/>
    </source>
</evidence>